<dbReference type="AlphaFoldDB" id="A0A9W7GSI0"/>
<accession>A0A9W7GSI0</accession>
<gene>
    <name evidence="2" type="ORF">TrCOL_g4725</name>
</gene>
<evidence type="ECO:0000313" key="3">
    <source>
        <dbReference type="Proteomes" id="UP001165065"/>
    </source>
</evidence>
<keyword evidence="1" id="KW-0812">Transmembrane</keyword>
<dbReference type="OrthoDB" id="194761at2759"/>
<keyword evidence="1" id="KW-0472">Membrane</keyword>
<reference evidence="3" key="1">
    <citation type="journal article" date="2023" name="Commun. Biol.">
        <title>Genome analysis of Parmales, the sister group of diatoms, reveals the evolutionary specialization of diatoms from phago-mixotrophs to photoautotrophs.</title>
        <authorList>
            <person name="Ban H."/>
            <person name="Sato S."/>
            <person name="Yoshikawa S."/>
            <person name="Yamada K."/>
            <person name="Nakamura Y."/>
            <person name="Ichinomiya M."/>
            <person name="Sato N."/>
            <person name="Blanc-Mathieu R."/>
            <person name="Endo H."/>
            <person name="Kuwata A."/>
            <person name="Ogata H."/>
        </authorList>
    </citation>
    <scope>NUCLEOTIDE SEQUENCE [LARGE SCALE GENOMIC DNA]</scope>
</reference>
<feature type="transmembrane region" description="Helical" evidence="1">
    <location>
        <begin position="23"/>
        <end position="42"/>
    </location>
</feature>
<name>A0A9W7GSI0_9STRA</name>
<keyword evidence="3" id="KW-1185">Reference proteome</keyword>
<protein>
    <submittedName>
        <fullName evidence="2">Uncharacterized protein</fullName>
    </submittedName>
</protein>
<organism evidence="2 3">
    <name type="scientific">Triparma columacea</name>
    <dbReference type="NCBI Taxonomy" id="722753"/>
    <lineage>
        <taxon>Eukaryota</taxon>
        <taxon>Sar</taxon>
        <taxon>Stramenopiles</taxon>
        <taxon>Ochrophyta</taxon>
        <taxon>Bolidophyceae</taxon>
        <taxon>Parmales</taxon>
        <taxon>Triparmaceae</taxon>
        <taxon>Triparma</taxon>
    </lineage>
</organism>
<comment type="caution">
    <text evidence="2">The sequence shown here is derived from an EMBL/GenBank/DDBJ whole genome shotgun (WGS) entry which is preliminary data.</text>
</comment>
<evidence type="ECO:0000256" key="1">
    <source>
        <dbReference type="SAM" id="Phobius"/>
    </source>
</evidence>
<sequence>MAPPSSMEIMMPLTKATDAKKYPFPRCACVGFVIVIIFPALVGLFDAIFFDGKLFAVLMNFFVPSCGWLVSFSEKDNVCVEVPPKVVADDRRRLKARKTTNATEEEGLFFASADEQSMKFYCSSEANAECDQYCNADFIYILQVFLVEDEFDDRESWSGSHIQVVANEKSLNFNLDFALGCEGGEEEYLSQSFDDQSFQCGYSEIGYDLYHRSPVSWCAQNEGCEEMKIDGVMHYYATMSNLVFGPDLQSIINDVKDGTRLPGIYSHAYPKDYDHIVPGCTAEYKVDFVIPERYAPANEAINP</sequence>
<keyword evidence="1" id="KW-1133">Transmembrane helix</keyword>
<dbReference type="Proteomes" id="UP001165065">
    <property type="component" value="Unassembled WGS sequence"/>
</dbReference>
<evidence type="ECO:0000313" key="2">
    <source>
        <dbReference type="EMBL" id="GMI49232.1"/>
    </source>
</evidence>
<proteinExistence type="predicted"/>
<dbReference type="EMBL" id="BRYA01000480">
    <property type="protein sequence ID" value="GMI49232.1"/>
    <property type="molecule type" value="Genomic_DNA"/>
</dbReference>